<dbReference type="PROSITE" id="PS51393">
    <property type="entry name" value="LIPOXYGENASE_3"/>
    <property type="match status" value="1"/>
</dbReference>
<dbReference type="InterPro" id="IPR013819">
    <property type="entry name" value="LipOase_C"/>
</dbReference>
<protein>
    <recommendedName>
        <fullName evidence="1">Manganese lipoxygenase</fullName>
    </recommendedName>
</protein>
<sequence length="762" mass="86598">MAENPTTLTPMAPSVVLGLPHVQGKWPRDPEELAVNAIDSGVFINELASTDLLPKRLKSLTDEDKTSFGQNPENLHWKAHGQGPSPIPEGTYRGTKLALTKAYDLIEQRFMSFMDVSNFEPLVPSPLSREEKEKFFAFTDGSDGYPPHLNLAGNVPAAEAEKNKTEKSTLQAADLFSKMRLLQLSSLLPAVVPNKFIRGAAKTAAWAWFGSMGTPDAGTKLEDVEWYNRKARGLSHREDIFDLPNVGDLLDWYSDNRFCQQQFTGTNPTTIELASDRWIKHFIETAKALEDTGAKIVITDLNSDSRESLYMQDYSYFREAAGVDPTDLIKCAYDEPDEKDKGRKGVRFGCASVCLFYLNEKGQIYPLAIVIDWRGSPEQSVTIYNRELFKRTDIRSGTNKENPKEKVIDEAHDWPWRYAKTCVQCSDWLRHEVTVHLTNTHLIEEATIVASNRELDPNHPVMRLLYPHWQKTLAINAAARNTLIPHIIVELVGFQPSEAYKFIKHAYKTFDFKKRYVPTDLSQRGFPPEKLNQPKFHNYAYARCIYSMWHKIRSYVEDMLRLDYPQPGADQKVLRDDRIQAWSAEMRSPTGADLPSFPTISTFAELVDCVTMCIHIASPQHTAVNYLQNYYQSFVVNKPPCLYTEPPSSLQDLLHYTEKDLVDALPMNHTREWLLASHTPYLLSFKPGNKESLIVYAASKFRVYRSKTSQADLAIAKATGKFYTALADSEEEFRGYGQATDDWGTIPYEVLSPEWNAVSILI</sequence>
<keyword evidence="8" id="KW-1185">Reference proteome</keyword>
<keyword evidence="4" id="KW-0560">Oxidoreductase</keyword>
<dbReference type="Proteomes" id="UP000037696">
    <property type="component" value="Unassembled WGS sequence"/>
</dbReference>
<keyword evidence="3" id="KW-0223">Dioxygenase</keyword>
<evidence type="ECO:0000256" key="2">
    <source>
        <dbReference type="ARBA" id="ARBA00022723"/>
    </source>
</evidence>
<organism evidence="7 8">
    <name type="scientific">Penicillium nordicum</name>
    <dbReference type="NCBI Taxonomy" id="229535"/>
    <lineage>
        <taxon>Eukaryota</taxon>
        <taxon>Fungi</taxon>
        <taxon>Dikarya</taxon>
        <taxon>Ascomycota</taxon>
        <taxon>Pezizomycotina</taxon>
        <taxon>Eurotiomycetes</taxon>
        <taxon>Eurotiomycetidae</taxon>
        <taxon>Eurotiales</taxon>
        <taxon>Aspergillaceae</taxon>
        <taxon>Penicillium</taxon>
    </lineage>
</organism>
<feature type="domain" description="Lipoxygenase" evidence="6">
    <location>
        <begin position="252"/>
        <end position="762"/>
    </location>
</feature>
<name>A0A0M9WEJ8_9EURO</name>
<dbReference type="SUPFAM" id="SSF48484">
    <property type="entry name" value="Lipoxigenase"/>
    <property type="match status" value="1"/>
</dbReference>
<dbReference type="AlphaFoldDB" id="A0A0M9WEJ8"/>
<proteinExistence type="predicted"/>
<evidence type="ECO:0000313" key="8">
    <source>
        <dbReference type="Proteomes" id="UP000037696"/>
    </source>
</evidence>
<dbReference type="GO" id="GO:0034440">
    <property type="term" value="P:lipid oxidation"/>
    <property type="evidence" value="ECO:0007669"/>
    <property type="project" value="InterPro"/>
</dbReference>
<evidence type="ECO:0000256" key="4">
    <source>
        <dbReference type="ARBA" id="ARBA00023002"/>
    </source>
</evidence>
<dbReference type="Pfam" id="PF00305">
    <property type="entry name" value="Lipoxygenase"/>
    <property type="match status" value="1"/>
</dbReference>
<dbReference type="EMBL" id="LHQQ01000127">
    <property type="protein sequence ID" value="KOS41619.1"/>
    <property type="molecule type" value="Genomic_DNA"/>
</dbReference>
<dbReference type="Gene3D" id="3.10.450.60">
    <property type="match status" value="1"/>
</dbReference>
<dbReference type="InterPro" id="IPR000907">
    <property type="entry name" value="LipOase"/>
</dbReference>
<dbReference type="PRINTS" id="PR00087">
    <property type="entry name" value="LIPOXYGENASE"/>
</dbReference>
<evidence type="ECO:0000313" key="7">
    <source>
        <dbReference type="EMBL" id="KOS41619.1"/>
    </source>
</evidence>
<accession>A0A0M9WEJ8</accession>
<dbReference type="GO" id="GO:0046872">
    <property type="term" value="F:metal ion binding"/>
    <property type="evidence" value="ECO:0007669"/>
    <property type="project" value="UniProtKB-KW"/>
</dbReference>
<dbReference type="GO" id="GO:0050584">
    <property type="term" value="F:linoleate 11-lipoxygenase activity"/>
    <property type="evidence" value="ECO:0007669"/>
    <property type="project" value="UniProtKB-ARBA"/>
</dbReference>
<feature type="region of interest" description="Disordered" evidence="5">
    <location>
        <begin position="64"/>
        <end position="88"/>
    </location>
</feature>
<gene>
    <name evidence="7" type="ORF">ACN38_g7537</name>
</gene>
<dbReference type="STRING" id="229535.A0A0M9WEJ8"/>
<dbReference type="InterPro" id="IPR036226">
    <property type="entry name" value="LipOase_C_sf"/>
</dbReference>
<evidence type="ECO:0000256" key="3">
    <source>
        <dbReference type="ARBA" id="ARBA00022964"/>
    </source>
</evidence>
<evidence type="ECO:0000259" key="6">
    <source>
        <dbReference type="PROSITE" id="PS51393"/>
    </source>
</evidence>
<dbReference type="PANTHER" id="PTHR11771">
    <property type="entry name" value="LIPOXYGENASE"/>
    <property type="match status" value="1"/>
</dbReference>
<evidence type="ECO:0000256" key="1">
    <source>
        <dbReference type="ARBA" id="ARBA00021175"/>
    </source>
</evidence>
<comment type="caution">
    <text evidence="7">The sequence shown here is derived from an EMBL/GenBank/DDBJ whole genome shotgun (WGS) entry which is preliminary data.</text>
</comment>
<dbReference type="Gene3D" id="1.20.245.10">
    <property type="entry name" value="Lipoxygenase-1, Domain 5"/>
    <property type="match status" value="1"/>
</dbReference>
<evidence type="ECO:0000256" key="5">
    <source>
        <dbReference type="SAM" id="MobiDB-lite"/>
    </source>
</evidence>
<reference evidence="7 8" key="1">
    <citation type="submission" date="2015-08" db="EMBL/GenBank/DDBJ databases">
        <title>Genome sequencing of Penicillium nordicum.</title>
        <authorList>
            <person name="Nguyen H.D."/>
            <person name="Seifert K.A."/>
        </authorList>
    </citation>
    <scope>NUCLEOTIDE SEQUENCE [LARGE SCALE GENOMIC DNA]</scope>
    <source>
        <strain evidence="7 8">DAOMC 185683</strain>
    </source>
</reference>
<dbReference type="OrthoDB" id="407298at2759"/>
<dbReference type="GO" id="GO:0043651">
    <property type="term" value="P:linoleic acid metabolic process"/>
    <property type="evidence" value="ECO:0007669"/>
    <property type="project" value="UniProtKB-ARBA"/>
</dbReference>
<keyword evidence="2" id="KW-0479">Metal-binding</keyword>